<comment type="caution">
    <text evidence="1">The sequence shown here is derived from an EMBL/GenBank/DDBJ whole genome shotgun (WGS) entry which is preliminary data.</text>
</comment>
<dbReference type="Pfam" id="PF15585">
    <property type="entry name" value="Imm7"/>
    <property type="match status" value="1"/>
</dbReference>
<name>A0ABT8R6P5_9BACT</name>
<dbReference type="Proteomes" id="UP001168528">
    <property type="component" value="Unassembled WGS sequence"/>
</dbReference>
<accession>A0ABT8R6P5</accession>
<organism evidence="1 2">
    <name type="scientific">Rhodocytophaga aerolata</name>
    <dbReference type="NCBI Taxonomy" id="455078"/>
    <lineage>
        <taxon>Bacteria</taxon>
        <taxon>Pseudomonadati</taxon>
        <taxon>Bacteroidota</taxon>
        <taxon>Cytophagia</taxon>
        <taxon>Cytophagales</taxon>
        <taxon>Rhodocytophagaceae</taxon>
        <taxon>Rhodocytophaga</taxon>
    </lineage>
</organism>
<keyword evidence="2" id="KW-1185">Reference proteome</keyword>
<protein>
    <submittedName>
        <fullName evidence="1">Imm7 family immunity protein</fullName>
    </submittedName>
</protein>
<dbReference type="RefSeq" id="WP_302038146.1">
    <property type="nucleotide sequence ID" value="NZ_JAUKPO010000007.1"/>
</dbReference>
<evidence type="ECO:0000313" key="2">
    <source>
        <dbReference type="Proteomes" id="UP001168528"/>
    </source>
</evidence>
<sequence>MQLFKKSVQDAAATNVAYIRLSGQLYAPVAKSCVYSLNRQQVRKKMIEIHAWITLRYDDYDTEEEYQRKFIAHFKQYLQANYDWLLQEDYCKLIVYNGLDCFSLHTQHNHKGKFYALKIFEWVAKEGKGSYGMLYFHDEEDDSLHNEFQVYVLKRGKLYKQADKFLSPYFSEVEKVYDDLNPPKD</sequence>
<gene>
    <name evidence="1" type="ORF">Q0590_13820</name>
</gene>
<reference evidence="1" key="1">
    <citation type="submission" date="2023-07" db="EMBL/GenBank/DDBJ databases">
        <title>The genome sequence of Rhodocytophaga aerolata KACC 12507.</title>
        <authorList>
            <person name="Zhang X."/>
        </authorList>
    </citation>
    <scope>NUCLEOTIDE SEQUENCE</scope>
    <source>
        <strain evidence="1">KACC 12507</strain>
    </source>
</reference>
<proteinExistence type="predicted"/>
<dbReference type="EMBL" id="JAUKPO010000007">
    <property type="protein sequence ID" value="MDO1447341.1"/>
    <property type="molecule type" value="Genomic_DNA"/>
</dbReference>
<evidence type="ECO:0000313" key="1">
    <source>
        <dbReference type="EMBL" id="MDO1447341.1"/>
    </source>
</evidence>
<dbReference type="InterPro" id="IPR028965">
    <property type="entry name" value="Imm7"/>
</dbReference>